<accession>A0A839F6F3</accession>
<evidence type="ECO:0000313" key="1">
    <source>
        <dbReference type="EMBL" id="MBA8889642.1"/>
    </source>
</evidence>
<proteinExistence type="predicted"/>
<sequence length="121" mass="12470">MNSAGSMAVGASVAADDTSLALRIAQRAFAPLLERDVRHTTFRFAQLRSGARRVLSALSADDRVRLTRWLALLCTAAAMDAREVADLRLARIDAALAAGVAAAQGALGELVIATPAGAVAA</sequence>
<keyword evidence="2" id="KW-1185">Reference proteome</keyword>
<dbReference type="EMBL" id="JACGXL010000007">
    <property type="protein sequence ID" value="MBA8889642.1"/>
    <property type="molecule type" value="Genomic_DNA"/>
</dbReference>
<gene>
    <name evidence="1" type="ORF">FHW12_003888</name>
</gene>
<organism evidence="1 2">
    <name type="scientific">Dokdonella fugitiva</name>
    <dbReference type="NCBI Taxonomy" id="328517"/>
    <lineage>
        <taxon>Bacteria</taxon>
        <taxon>Pseudomonadati</taxon>
        <taxon>Pseudomonadota</taxon>
        <taxon>Gammaproteobacteria</taxon>
        <taxon>Lysobacterales</taxon>
        <taxon>Rhodanobacteraceae</taxon>
        <taxon>Dokdonella</taxon>
    </lineage>
</organism>
<dbReference type="Proteomes" id="UP000550401">
    <property type="component" value="Unassembled WGS sequence"/>
</dbReference>
<dbReference type="AlphaFoldDB" id="A0A839F6F3"/>
<evidence type="ECO:0000313" key="2">
    <source>
        <dbReference type="Proteomes" id="UP000550401"/>
    </source>
</evidence>
<reference evidence="1 2" key="1">
    <citation type="submission" date="2020-07" db="EMBL/GenBank/DDBJ databases">
        <title>Genomic Encyclopedia of Type Strains, Phase IV (KMG-V): Genome sequencing to study the core and pangenomes of soil and plant-associated prokaryotes.</title>
        <authorList>
            <person name="Whitman W."/>
        </authorList>
    </citation>
    <scope>NUCLEOTIDE SEQUENCE [LARGE SCALE GENOMIC DNA]</scope>
    <source>
        <strain evidence="1 2">RH2WT43</strain>
    </source>
</reference>
<dbReference type="RefSeq" id="WP_182532679.1">
    <property type="nucleotide sequence ID" value="NZ_JACGXL010000007.1"/>
</dbReference>
<comment type="caution">
    <text evidence="1">The sequence shown here is derived from an EMBL/GenBank/DDBJ whole genome shotgun (WGS) entry which is preliminary data.</text>
</comment>
<name>A0A839F6F3_9GAMM</name>
<protein>
    <submittedName>
        <fullName evidence="1">Uncharacterized protein</fullName>
    </submittedName>
</protein>